<keyword evidence="11" id="KW-0418">Kinase</keyword>
<dbReference type="Gene3D" id="3.80.10.10">
    <property type="entry name" value="Ribonuclease Inhibitor"/>
    <property type="match status" value="4"/>
</dbReference>
<comment type="catalytic activity">
    <reaction evidence="19">
        <text>L-seryl-[protein] + ATP = O-phospho-L-seryl-[protein] + ADP + H(+)</text>
        <dbReference type="Rhea" id="RHEA:17989"/>
        <dbReference type="Rhea" id="RHEA-COMP:9863"/>
        <dbReference type="Rhea" id="RHEA-COMP:11604"/>
        <dbReference type="ChEBI" id="CHEBI:15378"/>
        <dbReference type="ChEBI" id="CHEBI:29999"/>
        <dbReference type="ChEBI" id="CHEBI:30616"/>
        <dbReference type="ChEBI" id="CHEBI:83421"/>
        <dbReference type="ChEBI" id="CHEBI:456216"/>
        <dbReference type="EC" id="2.7.11.1"/>
    </reaction>
</comment>
<evidence type="ECO:0000256" key="7">
    <source>
        <dbReference type="ARBA" id="ARBA00022692"/>
    </source>
</evidence>
<evidence type="ECO:0000313" key="23">
    <source>
        <dbReference type="EMBL" id="KAG8365577.1"/>
    </source>
</evidence>
<dbReference type="FunFam" id="3.30.200.20:FF:000217">
    <property type="entry name" value="probable LRR receptor-like serine/threonine-protein kinase At1g53430"/>
    <property type="match status" value="2"/>
</dbReference>
<feature type="chain" id="PRO_5043775851" description="non-specific serine/threonine protein kinase" evidence="21">
    <location>
        <begin position="26"/>
        <end position="1687"/>
    </location>
</feature>
<dbReference type="InterPro" id="IPR003591">
    <property type="entry name" value="Leu-rich_rpt_typical-subtyp"/>
</dbReference>
<keyword evidence="14 20" id="KW-0472">Membrane</keyword>
<dbReference type="PANTHER" id="PTHR48006">
    <property type="entry name" value="LEUCINE-RICH REPEAT-CONTAINING PROTEIN DDB_G0281931-RELATED"/>
    <property type="match status" value="1"/>
</dbReference>
<dbReference type="FunFam" id="3.80.10.10:FF:000041">
    <property type="entry name" value="LRR receptor-like serine/threonine-protein kinase ERECTA"/>
    <property type="match status" value="1"/>
</dbReference>
<dbReference type="Gene3D" id="2.60.120.430">
    <property type="entry name" value="Galactose-binding lectin"/>
    <property type="match status" value="2"/>
</dbReference>
<dbReference type="InterPro" id="IPR036259">
    <property type="entry name" value="MFS_trans_sf"/>
</dbReference>
<dbReference type="Gene3D" id="1.10.510.10">
    <property type="entry name" value="Transferase(Phosphotransferase) domain 1"/>
    <property type="match status" value="2"/>
</dbReference>
<dbReference type="InterPro" id="IPR000719">
    <property type="entry name" value="Prot_kinase_dom"/>
</dbReference>
<keyword evidence="7 20" id="KW-0812">Transmembrane</keyword>
<feature type="signal peptide" evidence="21">
    <location>
        <begin position="1"/>
        <end position="25"/>
    </location>
</feature>
<dbReference type="InterPro" id="IPR001245">
    <property type="entry name" value="Ser-Thr/Tyr_kinase_cat_dom"/>
</dbReference>
<gene>
    <name evidence="23" type="ORF">BUALT_Bualt18G0119900</name>
</gene>
<dbReference type="Pfam" id="PF11721">
    <property type="entry name" value="Malectin"/>
    <property type="match status" value="2"/>
</dbReference>
<feature type="transmembrane region" description="Helical" evidence="20">
    <location>
        <begin position="1646"/>
        <end position="1664"/>
    </location>
</feature>
<organism evidence="23 24">
    <name type="scientific">Buddleja alternifolia</name>
    <dbReference type="NCBI Taxonomy" id="168488"/>
    <lineage>
        <taxon>Eukaryota</taxon>
        <taxon>Viridiplantae</taxon>
        <taxon>Streptophyta</taxon>
        <taxon>Embryophyta</taxon>
        <taxon>Tracheophyta</taxon>
        <taxon>Spermatophyta</taxon>
        <taxon>Magnoliopsida</taxon>
        <taxon>eudicotyledons</taxon>
        <taxon>Gunneridae</taxon>
        <taxon>Pentapetalae</taxon>
        <taxon>asterids</taxon>
        <taxon>lamiids</taxon>
        <taxon>Lamiales</taxon>
        <taxon>Scrophulariaceae</taxon>
        <taxon>Buddlejeae</taxon>
        <taxon>Buddleja</taxon>
    </lineage>
</organism>
<dbReference type="SUPFAM" id="SSF56112">
    <property type="entry name" value="Protein kinase-like (PK-like)"/>
    <property type="match status" value="2"/>
</dbReference>
<dbReference type="FunFam" id="2.60.120.430:FF:000004">
    <property type="entry name" value="Putative leucine-rich repeat receptor-like serine/threonine-protein kinase"/>
    <property type="match status" value="2"/>
</dbReference>
<sequence length="1687" mass="188757">MLLGNAVVSWILAVFCLCVLNLSESQVVPQEEVEVLQQIANDMGSRYWRFNAELCEVEMVGVSPTPPSASEGYVECNCNYNNSTVCHVTKMNLEANNFSEPIPSDIGRLINLKTLILSSNRLTGQLPTSFSNLINLNDFRINDNRLSGRIPDFIQNWNQVATIEMQASGLEGPIPSNISLLSALTDLRISDLRGPSQEFPVLRSATGLVLLKLRNCNISGEIPAYIWRLRLLQMLGVSFNKLVGQIPNDIARNLKTVLLTGNMLSGSIPYTILKDESNIDLSYNNFTLRGPDEPACRPNINRDVSLFKGSLTGNTLQRILPCSRDVVCPRYKCSLHVNCGGNDLTIKERHRRVIYEGDKRGDPGGYLSNNYWGFTSTGDFLHDTNYRNSRFIEIATTTNLSGLYSSARLSPISLTYYHYCLENGSYNVSLHFAEILFTNDGTYNSLGRRLFDIYIQENLVWKDFNIEDEARGAQRPVIRYFNATVHDGTLEIRFYWASKGTTRIPNRGDYGSLISAISVNPNFKVCSDGNKKNGVLPDGTVIAVKQLSSRSKQGNREFLNEIGMISCVQHPNLVKLLGCCTEEDQLLVVYEYMENNSIANALLDSDKSQLMLDWPTRFKICIGIARGLAFLHEESRFKIVHRDIKATNVLLDKDLNPKISDFGLARLNEDEKTHISTKVAGTIGYMAPEYALWGYLTDKVDIYSFGVVILEIVSGKSNHTYIPSLTVNSRILMFEDAAQKRRRFMDPCSALFRTVEIVRVAVGILQQIANDMGSRYWRFNAELCEIEMVGVSPTPPSASEGYVQCNCNYNNNTVCHVTKIVLKSYNLPGILPPDIGRLPYIQEVSVLVNRLSGEIPRELGNITSLTYLNLEANNFSEPIPSDIGRLINLKTLILSSNRLTGQLPTSFSNLINLNDFRINDNRLSGRIPDFIQNWNQVTRMGMQASGLEGPIPLNISLLSALTDLRISDLRGPSQQFPVLRSTTGLAILMLRNCNISGEIPAYIWRLRVLLMLDVSFNKLVGQIPNDVARNLRTVFLTGNMLSGSIPHTILKDGSNIDLSYNNFTLRGPGEPACQPTINRDVSLFKGSLTGNTLQRILPCSRDVVCPRYKCSLHVNCGGNDLTIKERNRRVIYEGDDRGDPVGYLSNNYWGFTSTGDFLDETNYQTSRSIGIATTTNLSGLYSSARLSPLSLTYYHYCLENGSYNVSLHFAEILFTNDRTYNSLGRRMFDIYIQENLVRKDFNIEDEARGAQRPVIRSFNATVHDGTLEIRFYWASKGTTRIPNRGDYGSLISAISVNPNFKVCSDGNKKNGVLPDGTVIAVKQLSSRSKQGNREFLNEIGMISCVQHPNLVKLLGCCTQGDQLLVVYEYMENNSLANALFDSDKSQLMLDWPTRGYMAPEYALWGYLTDKADVYSFGVVILEIVSGKSNNNYMPRRDFICLLDWASHLQESKNIDELVDERLASQVDKEEVERIVKVAILCTNSTPSVRPTMSEVVRMIEGDMVIPNALPEGSTYTNDVRFKAIKDFNLERSKQSSVGSDPTQSSTSIQTDTVLLLFTILNPFTTSTRVNKIVQKNDEDKDELVEGKVDWKGNTALKHKHGGKRTSFLILGTFAFENMATMALAVNLVTYFTMVMHFDLADAANELTNYMGVSYILTILVAFLADTYAGRFKAVLVATSIEFLASLS</sequence>
<dbReference type="InterPro" id="IPR011009">
    <property type="entry name" value="Kinase-like_dom_sf"/>
</dbReference>
<accession>A0AAV6WAN3</accession>
<keyword evidence="15" id="KW-0675">Receptor</keyword>
<dbReference type="PROSITE" id="PS00108">
    <property type="entry name" value="PROTEIN_KINASE_ST"/>
    <property type="match status" value="1"/>
</dbReference>
<evidence type="ECO:0000256" key="1">
    <source>
        <dbReference type="ARBA" id="ARBA00004479"/>
    </source>
</evidence>
<evidence type="ECO:0000256" key="6">
    <source>
        <dbReference type="ARBA" id="ARBA00022679"/>
    </source>
</evidence>
<dbReference type="InterPro" id="IPR021720">
    <property type="entry name" value="Malectin_dom"/>
</dbReference>
<evidence type="ECO:0000256" key="15">
    <source>
        <dbReference type="ARBA" id="ARBA00023170"/>
    </source>
</evidence>
<feature type="domain" description="Protein kinase" evidence="22">
    <location>
        <begin position="499"/>
        <end position="876"/>
    </location>
</feature>
<comment type="subcellular location">
    <subcellularLocation>
        <location evidence="1">Membrane</location>
        <topology evidence="1">Single-pass type I membrane protein</topology>
    </subcellularLocation>
</comment>
<evidence type="ECO:0000256" key="16">
    <source>
        <dbReference type="ARBA" id="ARBA00023180"/>
    </source>
</evidence>
<dbReference type="InterPro" id="IPR032675">
    <property type="entry name" value="LRR_dom_sf"/>
</dbReference>
<dbReference type="PANTHER" id="PTHR48006:SF72">
    <property type="entry name" value="LRR RECEPTOR-LIKE SERINE_THREONINE-PROTEIN KINASE RFK1-RELATED"/>
    <property type="match status" value="1"/>
</dbReference>
<keyword evidence="10" id="KW-0547">Nucleotide-binding</keyword>
<evidence type="ECO:0000256" key="19">
    <source>
        <dbReference type="ARBA" id="ARBA00048679"/>
    </source>
</evidence>
<dbReference type="GO" id="GO:0005524">
    <property type="term" value="F:ATP binding"/>
    <property type="evidence" value="ECO:0007669"/>
    <property type="project" value="UniProtKB-KW"/>
</dbReference>
<comment type="caution">
    <text evidence="23">The sequence shown here is derived from an EMBL/GenBank/DDBJ whole genome shotgun (WGS) entry which is preliminary data.</text>
</comment>
<keyword evidence="16" id="KW-0325">Glycoprotein</keyword>
<dbReference type="SUPFAM" id="SSF52058">
    <property type="entry name" value="L domain-like"/>
    <property type="match status" value="2"/>
</dbReference>
<evidence type="ECO:0000256" key="8">
    <source>
        <dbReference type="ARBA" id="ARBA00022729"/>
    </source>
</evidence>
<evidence type="ECO:0000256" key="5">
    <source>
        <dbReference type="ARBA" id="ARBA00022614"/>
    </source>
</evidence>
<evidence type="ECO:0000256" key="18">
    <source>
        <dbReference type="ARBA" id="ARBA00047899"/>
    </source>
</evidence>
<evidence type="ECO:0000256" key="11">
    <source>
        <dbReference type="ARBA" id="ARBA00022777"/>
    </source>
</evidence>
<dbReference type="Pfam" id="PF00560">
    <property type="entry name" value="LRR_1"/>
    <property type="match status" value="3"/>
</dbReference>
<evidence type="ECO:0000256" key="13">
    <source>
        <dbReference type="ARBA" id="ARBA00022989"/>
    </source>
</evidence>
<keyword evidence="24" id="KW-1185">Reference proteome</keyword>
<reference evidence="23" key="1">
    <citation type="submission" date="2019-10" db="EMBL/GenBank/DDBJ databases">
        <authorList>
            <person name="Zhang R."/>
            <person name="Pan Y."/>
            <person name="Wang J."/>
            <person name="Ma R."/>
            <person name="Yu S."/>
        </authorList>
    </citation>
    <scope>NUCLEOTIDE SEQUENCE</scope>
    <source>
        <strain evidence="23">LA-IB0</strain>
        <tissue evidence="23">Leaf</tissue>
    </source>
</reference>
<proteinExistence type="inferred from homology"/>
<dbReference type="GO" id="GO:0006952">
    <property type="term" value="P:defense response"/>
    <property type="evidence" value="ECO:0007669"/>
    <property type="project" value="UniProtKB-ARBA"/>
</dbReference>
<dbReference type="Gene3D" id="3.30.200.20">
    <property type="entry name" value="Phosphorylase Kinase, domain 1"/>
    <property type="match status" value="2"/>
</dbReference>
<evidence type="ECO:0000256" key="12">
    <source>
        <dbReference type="ARBA" id="ARBA00022840"/>
    </source>
</evidence>
<dbReference type="EMBL" id="WHWC01000018">
    <property type="protein sequence ID" value="KAG8365577.1"/>
    <property type="molecule type" value="Genomic_DNA"/>
</dbReference>
<keyword evidence="8 21" id="KW-0732">Signal</keyword>
<evidence type="ECO:0000259" key="22">
    <source>
        <dbReference type="PROSITE" id="PS50011"/>
    </source>
</evidence>
<dbReference type="PROSITE" id="PS50011">
    <property type="entry name" value="PROTEIN_KINASE_DOM"/>
    <property type="match status" value="2"/>
</dbReference>
<feature type="transmembrane region" description="Helical" evidence="20">
    <location>
        <begin position="1607"/>
        <end position="1634"/>
    </location>
</feature>
<dbReference type="Pfam" id="PF07714">
    <property type="entry name" value="PK_Tyr_Ser-Thr"/>
    <property type="match status" value="3"/>
</dbReference>
<evidence type="ECO:0000256" key="14">
    <source>
        <dbReference type="ARBA" id="ARBA00023136"/>
    </source>
</evidence>
<keyword evidence="6" id="KW-0808">Transferase</keyword>
<name>A0AAV6WAN3_9LAMI</name>
<evidence type="ECO:0000313" key="24">
    <source>
        <dbReference type="Proteomes" id="UP000826271"/>
    </source>
</evidence>
<evidence type="ECO:0000256" key="4">
    <source>
        <dbReference type="ARBA" id="ARBA00022553"/>
    </source>
</evidence>
<comment type="similarity">
    <text evidence="17">Belongs to the major facilitator superfamily. Phosphate:H(+) symporter (TC 2.A.1.9) family.</text>
</comment>
<dbReference type="GO" id="GO:0051707">
    <property type="term" value="P:response to other organism"/>
    <property type="evidence" value="ECO:0007669"/>
    <property type="project" value="UniProtKB-ARBA"/>
</dbReference>
<evidence type="ECO:0000256" key="2">
    <source>
        <dbReference type="ARBA" id="ARBA00012513"/>
    </source>
</evidence>
<protein>
    <recommendedName>
        <fullName evidence="2">non-specific serine/threonine protein kinase</fullName>
        <ecNumber evidence="2">2.7.11.1</ecNumber>
    </recommendedName>
</protein>
<dbReference type="FunFam" id="1.10.510.10:FF:000044">
    <property type="entry name" value="Putative LRR receptor-like serine/threonine-protein kinase"/>
    <property type="match status" value="1"/>
</dbReference>
<evidence type="ECO:0000256" key="10">
    <source>
        <dbReference type="ARBA" id="ARBA00022741"/>
    </source>
</evidence>
<dbReference type="Proteomes" id="UP000826271">
    <property type="component" value="Unassembled WGS sequence"/>
</dbReference>
<dbReference type="GO" id="GO:0004674">
    <property type="term" value="F:protein serine/threonine kinase activity"/>
    <property type="evidence" value="ECO:0007669"/>
    <property type="project" value="UniProtKB-KW"/>
</dbReference>
<dbReference type="SMART" id="SM00220">
    <property type="entry name" value="S_TKc"/>
    <property type="match status" value="1"/>
</dbReference>
<dbReference type="InterPro" id="IPR051824">
    <property type="entry name" value="LRR_Rcpt-Like_S/T_Kinase"/>
</dbReference>
<dbReference type="EC" id="2.7.11.1" evidence="2"/>
<dbReference type="SMART" id="SM00369">
    <property type="entry name" value="LRR_TYP"/>
    <property type="match status" value="4"/>
</dbReference>
<keyword evidence="12" id="KW-0067">ATP-binding</keyword>
<keyword evidence="9" id="KW-0677">Repeat</keyword>
<comment type="catalytic activity">
    <reaction evidence="18">
        <text>L-threonyl-[protein] + ATP = O-phospho-L-threonyl-[protein] + ADP + H(+)</text>
        <dbReference type="Rhea" id="RHEA:46608"/>
        <dbReference type="Rhea" id="RHEA-COMP:11060"/>
        <dbReference type="Rhea" id="RHEA-COMP:11605"/>
        <dbReference type="ChEBI" id="CHEBI:15378"/>
        <dbReference type="ChEBI" id="CHEBI:30013"/>
        <dbReference type="ChEBI" id="CHEBI:30616"/>
        <dbReference type="ChEBI" id="CHEBI:61977"/>
        <dbReference type="ChEBI" id="CHEBI:456216"/>
        <dbReference type="EC" id="2.7.11.1"/>
    </reaction>
</comment>
<evidence type="ECO:0000256" key="3">
    <source>
        <dbReference type="ARBA" id="ARBA00022527"/>
    </source>
</evidence>
<feature type="domain" description="Protein kinase" evidence="22">
    <location>
        <begin position="1276"/>
        <end position="1687"/>
    </location>
</feature>
<dbReference type="FunFam" id="3.80.10.10:FF:000433">
    <property type="entry name" value="Putative LRR receptor-like serine/threonine-protein kinase isoform A"/>
    <property type="match status" value="2"/>
</dbReference>
<evidence type="ECO:0000256" key="20">
    <source>
        <dbReference type="SAM" id="Phobius"/>
    </source>
</evidence>
<evidence type="ECO:0000256" key="9">
    <source>
        <dbReference type="ARBA" id="ARBA00022737"/>
    </source>
</evidence>
<dbReference type="InterPro" id="IPR001611">
    <property type="entry name" value="Leu-rich_rpt"/>
</dbReference>
<evidence type="ECO:0000256" key="17">
    <source>
        <dbReference type="ARBA" id="ARBA00044504"/>
    </source>
</evidence>
<keyword evidence="13 20" id="KW-1133">Transmembrane helix</keyword>
<dbReference type="Gene3D" id="1.20.1250.20">
    <property type="entry name" value="MFS general substrate transporter like domains"/>
    <property type="match status" value="1"/>
</dbReference>
<dbReference type="SUPFAM" id="SSF103473">
    <property type="entry name" value="MFS general substrate transporter"/>
    <property type="match status" value="1"/>
</dbReference>
<dbReference type="InterPro" id="IPR008271">
    <property type="entry name" value="Ser/Thr_kinase_AS"/>
</dbReference>
<keyword evidence="5" id="KW-0433">Leucine-rich repeat</keyword>
<dbReference type="GO" id="GO:0016020">
    <property type="term" value="C:membrane"/>
    <property type="evidence" value="ECO:0007669"/>
    <property type="project" value="UniProtKB-SubCell"/>
</dbReference>
<keyword evidence="3" id="KW-0723">Serine/threonine-protein kinase</keyword>
<keyword evidence="4" id="KW-0597">Phosphoprotein</keyword>
<evidence type="ECO:0000256" key="21">
    <source>
        <dbReference type="SAM" id="SignalP"/>
    </source>
</evidence>